<comment type="caution">
    <text evidence="2">The sequence shown here is derived from an EMBL/GenBank/DDBJ whole genome shotgun (WGS) entry which is preliminary data.</text>
</comment>
<dbReference type="EMBL" id="JAEUBG010000192">
    <property type="protein sequence ID" value="KAH3688725.1"/>
    <property type="molecule type" value="Genomic_DNA"/>
</dbReference>
<sequence length="411" mass="46399">MSTLSQYLESHNLQFTPIIQTISSLIIGVAFLISSAYIPLLCAGDNYIPTPLDYVRVLLISLMSSISLNFSFTLISKLSLVLKVIVEFLAILLLALPQKSEVERGHKGWNLTRREVYLFGIGMQVGNLIFYVWDLWNFDDLNQTETSRYEKVVLSPDQQASDHLNYEQFHQYVSKKSTLANCIEVRKKTKSLKKNVYSNAVYPTSSNNSLSDPESQLETDGLLLSITPSSNQMYGLSMDPSAPPPPILRLRDPNSTESNYANCTTAADKSMLYALNITLFGAVFNNDSHLWFYPILTVLLTSMMECGLSLMLSICFIYVPGFDDSLFTKWEILFYDRLWLFSGMVVIPCWMVSLLMIWYLLSLSNWCRGANKAINVSDEDDITLNEIELAIRAIGFTIVSVALFVVGLKYA</sequence>
<feature type="transmembrane region" description="Helical" evidence="1">
    <location>
        <begin position="338"/>
        <end position="361"/>
    </location>
</feature>
<keyword evidence="1" id="KW-0472">Membrane</keyword>
<feature type="transmembrane region" description="Helical" evidence="1">
    <location>
        <begin position="78"/>
        <end position="96"/>
    </location>
</feature>
<feature type="transmembrane region" description="Helical" evidence="1">
    <location>
        <begin position="18"/>
        <end position="42"/>
    </location>
</feature>
<organism evidence="2 3">
    <name type="scientific">Wickerhamomyces pijperi</name>
    <name type="common">Yeast</name>
    <name type="synonym">Pichia pijperi</name>
    <dbReference type="NCBI Taxonomy" id="599730"/>
    <lineage>
        <taxon>Eukaryota</taxon>
        <taxon>Fungi</taxon>
        <taxon>Dikarya</taxon>
        <taxon>Ascomycota</taxon>
        <taxon>Saccharomycotina</taxon>
        <taxon>Saccharomycetes</taxon>
        <taxon>Phaffomycetales</taxon>
        <taxon>Wickerhamomycetaceae</taxon>
        <taxon>Wickerhamomyces</taxon>
    </lineage>
</organism>
<accession>A0A9P8QGT8</accession>
<feature type="transmembrane region" description="Helical" evidence="1">
    <location>
        <begin position="389"/>
        <end position="408"/>
    </location>
</feature>
<evidence type="ECO:0000313" key="3">
    <source>
        <dbReference type="Proteomes" id="UP000774326"/>
    </source>
</evidence>
<feature type="transmembrane region" description="Helical" evidence="1">
    <location>
        <begin position="116"/>
        <end position="133"/>
    </location>
</feature>
<keyword evidence="3" id="KW-1185">Reference proteome</keyword>
<name>A0A9P8QGT8_WICPI</name>
<dbReference type="OrthoDB" id="3980829at2759"/>
<evidence type="ECO:0000256" key="1">
    <source>
        <dbReference type="SAM" id="Phobius"/>
    </source>
</evidence>
<keyword evidence="1" id="KW-0812">Transmembrane</keyword>
<proteinExistence type="predicted"/>
<reference evidence="2" key="2">
    <citation type="submission" date="2021-01" db="EMBL/GenBank/DDBJ databases">
        <authorList>
            <person name="Schikora-Tamarit M.A."/>
        </authorList>
    </citation>
    <scope>NUCLEOTIDE SEQUENCE</scope>
    <source>
        <strain evidence="2">CBS2887</strain>
    </source>
</reference>
<dbReference type="Proteomes" id="UP000774326">
    <property type="component" value="Unassembled WGS sequence"/>
</dbReference>
<protein>
    <submittedName>
        <fullName evidence="2">Uncharacterized protein</fullName>
    </submittedName>
</protein>
<feature type="transmembrane region" description="Helical" evidence="1">
    <location>
        <begin position="291"/>
        <end position="318"/>
    </location>
</feature>
<evidence type="ECO:0000313" key="2">
    <source>
        <dbReference type="EMBL" id="KAH3688725.1"/>
    </source>
</evidence>
<keyword evidence="1" id="KW-1133">Transmembrane helix</keyword>
<gene>
    <name evidence="2" type="ORF">WICPIJ_000325</name>
</gene>
<reference evidence="2" key="1">
    <citation type="journal article" date="2021" name="Open Biol.">
        <title>Shared evolutionary footprints suggest mitochondrial oxidative damage underlies multiple complex I losses in fungi.</title>
        <authorList>
            <person name="Schikora-Tamarit M.A."/>
            <person name="Marcet-Houben M."/>
            <person name="Nosek J."/>
            <person name="Gabaldon T."/>
        </authorList>
    </citation>
    <scope>NUCLEOTIDE SEQUENCE</scope>
    <source>
        <strain evidence="2">CBS2887</strain>
    </source>
</reference>
<dbReference type="AlphaFoldDB" id="A0A9P8QGT8"/>